<dbReference type="VEuPathDB" id="MicrosporidiaDB:AAJ76_3200034630"/>
<dbReference type="Pfam" id="PF02978">
    <property type="entry name" value="SRP_SPB"/>
    <property type="match status" value="1"/>
</dbReference>
<evidence type="ECO:0000256" key="6">
    <source>
        <dbReference type="ARBA" id="ARBA00022884"/>
    </source>
</evidence>
<dbReference type="GeneID" id="36320111"/>
<dbReference type="Gene3D" id="1.20.120.140">
    <property type="entry name" value="Signal recognition particle SRP54, nucleotide-binding domain"/>
    <property type="match status" value="1"/>
</dbReference>
<dbReference type="InterPro" id="IPR000897">
    <property type="entry name" value="SRP54_GTPase_dom"/>
</dbReference>
<evidence type="ECO:0000256" key="5">
    <source>
        <dbReference type="ARBA" id="ARBA00022801"/>
    </source>
</evidence>
<dbReference type="InterPro" id="IPR036225">
    <property type="entry name" value="SRP/SRP_N"/>
</dbReference>
<evidence type="ECO:0000256" key="1">
    <source>
        <dbReference type="ARBA" id="ARBA00004496"/>
    </source>
</evidence>
<dbReference type="Proteomes" id="UP000034350">
    <property type="component" value="Unassembled WGS sequence"/>
</dbReference>
<dbReference type="VEuPathDB" id="MicrosporidiaDB:G9O61_00g007840"/>
<dbReference type="PANTHER" id="PTHR11564:SF5">
    <property type="entry name" value="SIGNAL RECOGNITION PARTICLE SUBUNIT SRP54"/>
    <property type="match status" value="1"/>
</dbReference>
<keyword evidence="5" id="KW-0378">Hydrolase</keyword>
<evidence type="ECO:0000256" key="2">
    <source>
        <dbReference type="ARBA" id="ARBA00005450"/>
    </source>
</evidence>
<dbReference type="GO" id="GO:0006616">
    <property type="term" value="P:SRP-dependent cotranslational protein targeting to membrane, translocation"/>
    <property type="evidence" value="ECO:0007669"/>
    <property type="project" value="TreeGrafter"/>
</dbReference>
<dbReference type="Pfam" id="PF02881">
    <property type="entry name" value="SRP54_N"/>
    <property type="match status" value="1"/>
</dbReference>
<proteinExistence type="inferred from homology"/>
<dbReference type="AlphaFoldDB" id="A0A0F9WEA0"/>
<dbReference type="EC" id="3.6.5.4" evidence="11"/>
<dbReference type="OrthoDB" id="10250817at2759"/>
<dbReference type="InterPro" id="IPR022941">
    <property type="entry name" value="SRP54"/>
</dbReference>
<dbReference type="GO" id="GO:0003924">
    <property type="term" value="F:GTPase activity"/>
    <property type="evidence" value="ECO:0007669"/>
    <property type="project" value="InterPro"/>
</dbReference>
<evidence type="ECO:0000313" key="15">
    <source>
        <dbReference type="Proteomes" id="UP000034350"/>
    </source>
</evidence>
<dbReference type="InterPro" id="IPR042101">
    <property type="entry name" value="SRP54_N_sf"/>
</dbReference>
<keyword evidence="4" id="KW-0547">Nucleotide-binding</keyword>
<keyword evidence="9" id="KW-0687">Ribonucleoprotein</keyword>
<reference evidence="14 15" key="1">
    <citation type="journal article" date="2015" name="Environ. Microbiol.">
        <title>Genome analyses suggest the presence of polyploidy and recent human-driven expansions in eight global populations of the honeybee pathogen Nosema ceranae.</title>
        <authorList>
            <person name="Pelin A."/>
            <person name="Selman M."/>
            <person name="Aris-Brosou S."/>
            <person name="Farinelli L."/>
            <person name="Corradi N."/>
        </authorList>
    </citation>
    <scope>NUCLEOTIDE SEQUENCE [LARGE SCALE GENOMIC DNA]</scope>
    <source>
        <strain evidence="14 15">PA08 1199</strain>
    </source>
</reference>
<dbReference type="GO" id="GO:0005829">
    <property type="term" value="C:cytosol"/>
    <property type="evidence" value="ECO:0007669"/>
    <property type="project" value="TreeGrafter"/>
</dbReference>
<evidence type="ECO:0000256" key="9">
    <source>
        <dbReference type="ARBA" id="ARBA00023274"/>
    </source>
</evidence>
<dbReference type="SMART" id="SM00963">
    <property type="entry name" value="SRP54_N"/>
    <property type="match status" value="1"/>
</dbReference>
<protein>
    <recommendedName>
        <fullName evidence="11">signal-recognition-particle GTPase</fullName>
        <ecNumber evidence="11">3.6.5.4</ecNumber>
    </recommendedName>
    <alternativeName>
        <fullName evidence="10">Signal recognition particle 54 kDa protein homolog</fullName>
    </alternativeName>
</protein>
<name>A0A0F9WEA0_9MICR</name>
<evidence type="ECO:0000256" key="3">
    <source>
        <dbReference type="ARBA" id="ARBA00022490"/>
    </source>
</evidence>
<dbReference type="InterPro" id="IPR036891">
    <property type="entry name" value="Signal_recog_part_SRP54_M_sf"/>
</dbReference>
<evidence type="ECO:0000256" key="4">
    <source>
        <dbReference type="ARBA" id="ARBA00022741"/>
    </source>
</evidence>
<dbReference type="SMART" id="SM00382">
    <property type="entry name" value="AAA"/>
    <property type="match status" value="1"/>
</dbReference>
<keyword evidence="6" id="KW-0694">RNA-binding</keyword>
<dbReference type="InterPro" id="IPR013822">
    <property type="entry name" value="Signal_recog_particl_SRP54_hlx"/>
</dbReference>
<dbReference type="InterPro" id="IPR003593">
    <property type="entry name" value="AAA+_ATPase"/>
</dbReference>
<comment type="subcellular location">
    <subcellularLocation>
        <location evidence="1">Cytoplasm</location>
    </subcellularLocation>
</comment>
<accession>A0A0F9WEA0</accession>
<evidence type="ECO:0000256" key="8">
    <source>
        <dbReference type="ARBA" id="ARBA00023135"/>
    </source>
</evidence>
<dbReference type="SUPFAM" id="SSF47364">
    <property type="entry name" value="Domain of the SRP/SRP receptor G-proteins"/>
    <property type="match status" value="1"/>
</dbReference>
<dbReference type="GO" id="GO:0005786">
    <property type="term" value="C:signal recognition particle, endoplasmic reticulum targeting"/>
    <property type="evidence" value="ECO:0007669"/>
    <property type="project" value="UniProtKB-KW"/>
</dbReference>
<dbReference type="Gene3D" id="1.10.260.30">
    <property type="entry name" value="Signal recognition particle, SRP54 subunit, M-domain"/>
    <property type="match status" value="1"/>
</dbReference>
<feature type="domain" description="SRP54-type proteins GTP-binding" evidence="13">
    <location>
        <begin position="265"/>
        <end position="278"/>
    </location>
</feature>
<keyword evidence="8" id="KW-0733">Signal recognition particle</keyword>
<dbReference type="EMBL" id="JPQZ01000032">
    <property type="protein sequence ID" value="KKO75115.1"/>
    <property type="molecule type" value="Genomic_DNA"/>
</dbReference>
<dbReference type="PROSITE" id="PS00300">
    <property type="entry name" value="SRP54"/>
    <property type="match status" value="1"/>
</dbReference>
<comment type="caution">
    <text evidence="14">The sequence shown here is derived from an EMBL/GenBank/DDBJ whole genome shotgun (WGS) entry which is preliminary data.</text>
</comment>
<evidence type="ECO:0000259" key="13">
    <source>
        <dbReference type="PROSITE" id="PS00300"/>
    </source>
</evidence>
<dbReference type="SMART" id="SM00962">
    <property type="entry name" value="SRP54"/>
    <property type="match status" value="1"/>
</dbReference>
<dbReference type="RefSeq" id="XP_024330857.1">
    <property type="nucleotide sequence ID" value="XM_024475177.1"/>
</dbReference>
<dbReference type="PANTHER" id="PTHR11564">
    <property type="entry name" value="SIGNAL RECOGNITION PARTICLE 54K PROTEIN SRP54"/>
    <property type="match status" value="1"/>
</dbReference>
<dbReference type="Pfam" id="PF00448">
    <property type="entry name" value="SRP54"/>
    <property type="match status" value="1"/>
</dbReference>
<comment type="catalytic activity">
    <reaction evidence="12">
        <text>GTP + H2O = GDP + phosphate + H(+)</text>
        <dbReference type="Rhea" id="RHEA:19669"/>
        <dbReference type="ChEBI" id="CHEBI:15377"/>
        <dbReference type="ChEBI" id="CHEBI:15378"/>
        <dbReference type="ChEBI" id="CHEBI:37565"/>
        <dbReference type="ChEBI" id="CHEBI:43474"/>
        <dbReference type="ChEBI" id="CHEBI:58189"/>
        <dbReference type="EC" id="3.6.5.4"/>
    </reaction>
    <physiologicalReaction direction="left-to-right" evidence="12">
        <dbReference type="Rhea" id="RHEA:19670"/>
    </physiologicalReaction>
</comment>
<dbReference type="GO" id="GO:0030942">
    <property type="term" value="F:endoplasmic reticulum signal peptide binding"/>
    <property type="evidence" value="ECO:0007669"/>
    <property type="project" value="TreeGrafter"/>
</dbReference>
<evidence type="ECO:0000256" key="11">
    <source>
        <dbReference type="ARBA" id="ARBA00035672"/>
    </source>
</evidence>
<evidence type="ECO:0000256" key="10">
    <source>
        <dbReference type="ARBA" id="ARBA00034905"/>
    </source>
</evidence>
<comment type="similarity">
    <text evidence="2">Belongs to the GTP-binding SRP family. SRP54 subfamily.</text>
</comment>
<dbReference type="GO" id="GO:0005525">
    <property type="term" value="F:GTP binding"/>
    <property type="evidence" value="ECO:0007669"/>
    <property type="project" value="UniProtKB-KW"/>
</dbReference>
<dbReference type="VEuPathDB" id="MicrosporidiaDB:NCER_101628"/>
<keyword evidence="15" id="KW-1185">Reference proteome</keyword>
<dbReference type="InterPro" id="IPR027417">
    <property type="entry name" value="P-loop_NTPase"/>
</dbReference>
<dbReference type="OMA" id="MTIFVMD"/>
<organism evidence="14 15">
    <name type="scientific">Vairimorpha ceranae</name>
    <dbReference type="NCBI Taxonomy" id="40302"/>
    <lineage>
        <taxon>Eukaryota</taxon>
        <taxon>Fungi</taxon>
        <taxon>Fungi incertae sedis</taxon>
        <taxon>Microsporidia</taxon>
        <taxon>Nosematidae</taxon>
        <taxon>Vairimorpha</taxon>
    </lineage>
</organism>
<dbReference type="SUPFAM" id="SSF47446">
    <property type="entry name" value="Signal peptide-binding domain"/>
    <property type="match status" value="1"/>
</dbReference>
<dbReference type="InterPro" id="IPR004125">
    <property type="entry name" value="Signal_recog_particle_SRP54_M"/>
</dbReference>
<dbReference type="HAMAP" id="MF_00306">
    <property type="entry name" value="SRP54"/>
    <property type="match status" value="1"/>
</dbReference>
<keyword evidence="7" id="KW-0342">GTP-binding</keyword>
<dbReference type="FunFam" id="3.40.50.300:FF:000022">
    <property type="entry name" value="Signal recognition particle 54 kDa subunit"/>
    <property type="match status" value="1"/>
</dbReference>
<dbReference type="GO" id="GO:0008312">
    <property type="term" value="F:7S RNA binding"/>
    <property type="evidence" value="ECO:0007669"/>
    <property type="project" value="InterPro"/>
</dbReference>
<evidence type="ECO:0000256" key="12">
    <source>
        <dbReference type="ARBA" id="ARBA00048157"/>
    </source>
</evidence>
<evidence type="ECO:0000313" key="14">
    <source>
        <dbReference type="EMBL" id="KKO75115.1"/>
    </source>
</evidence>
<dbReference type="SUPFAM" id="SSF52540">
    <property type="entry name" value="P-loop containing nucleoside triphosphate hydrolases"/>
    <property type="match status" value="1"/>
</dbReference>
<sequence length="466" mass="51385">MITDLGKSITASLSRLFSSNITDDSIKYIIDDICTSLINSNVNPMLVEKIRNNLNEKILSENIQGFNKQKVIETAVFNELVSLVDPKIKSKELEKGKSNVVVFVGLQGAGKTTSICKYANYYKKKGLKVALVCADTFRAGAFEQIKQNAMKIKVPFYGSEEADPVVVALEGVSRFKKEDFDLICVDTSGRHTQEKDLFTEMTDIINAVTPDNIIFVMDAGIGQSAEDQALGFKNAVNVGSIIISKIDGTVKAGGAISSVASIQCPILFVGTGENMEDFEVFEPKGFVGRMLGMGDLHGLSRKISDLKIDEKELFNKFQKGTFTLNDFSVQFKQLLSLGPMTKLLEMLPGTSNFQMPDEKKFKKLICILDSLSKSELNSDGLIIEKENSRILRIAKGSASTPQEVYDLLVQFRNMSNMMKRFANIPGYSDLIGKDPGSLSESQKAKFKQQAKGMLPKDLLDSMNGFL</sequence>
<dbReference type="Gene3D" id="3.40.50.300">
    <property type="entry name" value="P-loop containing nucleotide triphosphate hydrolases"/>
    <property type="match status" value="1"/>
</dbReference>
<dbReference type="CDD" id="cd17875">
    <property type="entry name" value="SRP54_G"/>
    <property type="match status" value="1"/>
</dbReference>
<gene>
    <name evidence="14" type="ORF">AAJ76_3200034630</name>
</gene>
<keyword evidence="3" id="KW-0963">Cytoplasm</keyword>
<evidence type="ECO:0000256" key="7">
    <source>
        <dbReference type="ARBA" id="ARBA00023134"/>
    </source>
</evidence>